<feature type="domain" description="Ferric siderophore reductase C-terminal" evidence="1">
    <location>
        <begin position="203"/>
        <end position="223"/>
    </location>
</feature>
<keyword evidence="3" id="KW-1185">Reference proteome</keyword>
<proteinExistence type="predicted"/>
<evidence type="ECO:0000313" key="2">
    <source>
        <dbReference type="EMBL" id="GAA2718873.1"/>
    </source>
</evidence>
<dbReference type="EMBL" id="BAAASL010000012">
    <property type="protein sequence ID" value="GAA2718873.1"/>
    <property type="molecule type" value="Genomic_DNA"/>
</dbReference>
<comment type="caution">
    <text evidence="2">The sequence shown here is derived from an EMBL/GenBank/DDBJ whole genome shotgun (WGS) entry which is preliminary data.</text>
</comment>
<reference evidence="2 3" key="1">
    <citation type="journal article" date="2019" name="Int. J. Syst. Evol. Microbiol.">
        <title>The Global Catalogue of Microorganisms (GCM) 10K type strain sequencing project: providing services to taxonomists for standard genome sequencing and annotation.</title>
        <authorList>
            <consortium name="The Broad Institute Genomics Platform"/>
            <consortium name="The Broad Institute Genome Sequencing Center for Infectious Disease"/>
            <person name="Wu L."/>
            <person name="Ma J."/>
        </authorList>
    </citation>
    <scope>NUCLEOTIDE SEQUENCE [LARGE SCALE GENOMIC DNA]</scope>
    <source>
        <strain evidence="2 3">JCM 4542</strain>
    </source>
</reference>
<name>A0ABN3TUM3_9ACTN</name>
<dbReference type="Proteomes" id="UP001500886">
    <property type="component" value="Unassembled WGS sequence"/>
</dbReference>
<organism evidence="2 3">
    <name type="scientific">Streptomyces luteosporeus</name>
    <dbReference type="NCBI Taxonomy" id="173856"/>
    <lineage>
        <taxon>Bacteria</taxon>
        <taxon>Bacillati</taxon>
        <taxon>Actinomycetota</taxon>
        <taxon>Actinomycetes</taxon>
        <taxon>Kitasatosporales</taxon>
        <taxon>Streptomycetaceae</taxon>
        <taxon>Streptomyces</taxon>
    </lineage>
</organism>
<sequence length="228" mass="23552">MSLSELADVGPFFALPTGQAPPADDAAAYLPPGPEALRQRIAVVTGRLGTREERVAASLAFQGLAGRLLSITLGSLVLTGRAPDLAAGALRWHPALGAPDDLWWAAPAAPPPAQDAAAVLHEVLLPLHAATRSLTGVSARLLWGNAGSALAGALRVLHPWCLRQGRPADADRAVALTRTLLADPLLHDTGTLHLPAGGPAFARTTCCLYYRVPGGGLCGDCVLQRRGG</sequence>
<dbReference type="RefSeq" id="WP_344436325.1">
    <property type="nucleotide sequence ID" value="NZ_BAAASL010000012.1"/>
</dbReference>
<protein>
    <submittedName>
        <fullName evidence="2">(2Fe-2S)-binding protein</fullName>
    </submittedName>
</protein>
<evidence type="ECO:0000259" key="1">
    <source>
        <dbReference type="Pfam" id="PF11575"/>
    </source>
</evidence>
<evidence type="ECO:0000313" key="3">
    <source>
        <dbReference type="Proteomes" id="UP001500886"/>
    </source>
</evidence>
<dbReference type="InterPro" id="IPR024726">
    <property type="entry name" value="FhuF_C"/>
</dbReference>
<accession>A0ABN3TUM3</accession>
<gene>
    <name evidence="2" type="ORF">GCM10010315_35380</name>
</gene>
<dbReference type="Pfam" id="PF11575">
    <property type="entry name" value="FhuF_C"/>
    <property type="match status" value="1"/>
</dbReference>